<comment type="catalytic activity">
    <reaction evidence="8">
        <text>pyridoxine + ATP = pyridoxine 5'-phosphate + ADP + H(+)</text>
        <dbReference type="Rhea" id="RHEA:25108"/>
        <dbReference type="ChEBI" id="CHEBI:15378"/>
        <dbReference type="ChEBI" id="CHEBI:16709"/>
        <dbReference type="ChEBI" id="CHEBI:30616"/>
        <dbReference type="ChEBI" id="CHEBI:58589"/>
        <dbReference type="ChEBI" id="CHEBI:456216"/>
    </reaction>
</comment>
<dbReference type="InterPro" id="IPR013749">
    <property type="entry name" value="PM/HMP-P_kinase-1"/>
</dbReference>
<evidence type="ECO:0000256" key="5">
    <source>
        <dbReference type="ARBA" id="ARBA00022833"/>
    </source>
</evidence>
<feature type="binding site" evidence="8">
    <location>
        <position position="162"/>
    </location>
    <ligand>
        <name>ATP</name>
        <dbReference type="ChEBI" id="CHEBI:30616"/>
    </ligand>
</feature>
<keyword evidence="1 8" id="KW-0808">Transferase</keyword>
<evidence type="ECO:0000256" key="4">
    <source>
        <dbReference type="ARBA" id="ARBA00022777"/>
    </source>
</evidence>
<evidence type="ECO:0000313" key="11">
    <source>
        <dbReference type="Proteomes" id="UP000253772"/>
    </source>
</evidence>
<dbReference type="OrthoDB" id="9800808at2"/>
<feature type="binding site" evidence="8">
    <location>
        <position position="157"/>
    </location>
    <ligand>
        <name>ATP</name>
        <dbReference type="ChEBI" id="CHEBI:30616"/>
    </ligand>
</feature>
<comment type="catalytic activity">
    <reaction evidence="8">
        <text>pyridoxal + ATP = pyridoxal 5'-phosphate + ADP + H(+)</text>
        <dbReference type="Rhea" id="RHEA:10224"/>
        <dbReference type="ChEBI" id="CHEBI:15378"/>
        <dbReference type="ChEBI" id="CHEBI:17310"/>
        <dbReference type="ChEBI" id="CHEBI:30616"/>
        <dbReference type="ChEBI" id="CHEBI:456216"/>
        <dbReference type="ChEBI" id="CHEBI:597326"/>
        <dbReference type="EC" id="2.7.1.35"/>
    </reaction>
</comment>
<feature type="domain" description="Pyridoxamine kinase/Phosphomethylpyrimidine kinase" evidence="9">
    <location>
        <begin position="89"/>
        <end position="268"/>
    </location>
</feature>
<dbReference type="GO" id="GO:0008902">
    <property type="term" value="F:hydroxymethylpyrimidine kinase activity"/>
    <property type="evidence" value="ECO:0007669"/>
    <property type="project" value="TreeGrafter"/>
</dbReference>
<comment type="function">
    <text evidence="8">B6-vitamer kinase involved in the salvage pathway of pyridoxal 5'-phosphate (PLP). Catalyzes the phosphorylation of pyridoxine (PN), pyridoxal (PL), and pyridoxamine (PM), forming their respective 5'-phosphorylated esters, i.e. PNP, PLP and PMP.</text>
</comment>
<evidence type="ECO:0000313" key="10">
    <source>
        <dbReference type="EMBL" id="QBP12101.1"/>
    </source>
</evidence>
<comment type="cofactor">
    <cofactor evidence="8">
        <name>Mg(2+)</name>
        <dbReference type="ChEBI" id="CHEBI:18420"/>
    </cofactor>
</comment>
<dbReference type="EMBL" id="CP037901">
    <property type="protein sequence ID" value="QBP12101.1"/>
    <property type="molecule type" value="Genomic_DNA"/>
</dbReference>
<dbReference type="InterPro" id="IPR029056">
    <property type="entry name" value="Ribokinase-like"/>
</dbReference>
<comment type="pathway">
    <text evidence="8">Cofactor metabolism; pyridoxal 5'-phosphate salvage; pyridoxine 5'-phosphate from pyridoxine: step 1/1.</text>
</comment>
<dbReference type="NCBIfam" id="NF006034">
    <property type="entry name" value="PRK08176.1"/>
    <property type="match status" value="1"/>
</dbReference>
<dbReference type="InterPro" id="IPR004625">
    <property type="entry name" value="PyrdxlKinase"/>
</dbReference>
<comment type="pathway">
    <text evidence="8">Cofactor metabolism; pyridoxal 5'-phosphate salvage; pyridoxamine 5'-phosphate from pyridoxamine: step 1/1.</text>
</comment>
<name>A0A482IUU1_9BURK</name>
<dbReference type="GO" id="GO:0008478">
    <property type="term" value="F:pyridoxal kinase activity"/>
    <property type="evidence" value="ECO:0007669"/>
    <property type="project" value="UniProtKB-UniRule"/>
</dbReference>
<dbReference type="EC" id="2.7.1.35" evidence="8"/>
<evidence type="ECO:0000256" key="8">
    <source>
        <dbReference type="HAMAP-Rule" id="MF_01638"/>
    </source>
</evidence>
<dbReference type="GO" id="GO:0005829">
    <property type="term" value="C:cytosol"/>
    <property type="evidence" value="ECO:0007669"/>
    <property type="project" value="TreeGrafter"/>
</dbReference>
<dbReference type="UniPathway" id="UPA01068">
    <property type="reaction ID" value="UER00298"/>
</dbReference>
<dbReference type="GO" id="GO:0009443">
    <property type="term" value="P:pyridoxal 5'-phosphate salvage"/>
    <property type="evidence" value="ECO:0007669"/>
    <property type="project" value="UniProtKB-UniRule"/>
</dbReference>
<dbReference type="PANTHER" id="PTHR10534">
    <property type="entry name" value="PYRIDOXAL KINASE"/>
    <property type="match status" value="1"/>
</dbReference>
<comment type="similarity">
    <text evidence="8">Belongs to the pyridoxine kinase family. PdxK subfamily.</text>
</comment>
<dbReference type="AlphaFoldDB" id="A0A482IUU1"/>
<feature type="binding site" evidence="8">
    <location>
        <position position="162"/>
    </location>
    <ligand>
        <name>Mg(2+)</name>
        <dbReference type="ChEBI" id="CHEBI:18420"/>
    </ligand>
</feature>
<feature type="binding site" evidence="8">
    <location>
        <position position="23"/>
    </location>
    <ligand>
        <name>substrate</name>
    </ligand>
</feature>
<evidence type="ECO:0000256" key="2">
    <source>
        <dbReference type="ARBA" id="ARBA00022723"/>
    </source>
</evidence>
<evidence type="ECO:0000259" key="9">
    <source>
        <dbReference type="Pfam" id="PF08543"/>
    </source>
</evidence>
<dbReference type="PANTHER" id="PTHR10534:SF15">
    <property type="entry name" value="PYRIDOXINE_PYRIDOXAL_PYRIDOXAMINE KINASE"/>
    <property type="match status" value="1"/>
</dbReference>
<evidence type="ECO:0000256" key="7">
    <source>
        <dbReference type="ARBA" id="ARBA00022842"/>
    </source>
</evidence>
<dbReference type="Proteomes" id="UP000253772">
    <property type="component" value="Chromosome c2"/>
</dbReference>
<reference evidence="10 11" key="1">
    <citation type="submission" date="2019-03" db="EMBL/GenBank/DDBJ databases">
        <title>Comparative insights into the high quality Complete genome sequence of highly metal resistant Cupriavidus metallidurans strain BS1 isolated from a gold-copper mine.</title>
        <authorList>
            <person name="Mazhar H.S."/>
            <person name="Rensing C."/>
        </authorList>
    </citation>
    <scope>NUCLEOTIDE SEQUENCE [LARGE SCALE GENOMIC DNA]</scope>
    <source>
        <strain evidence="10 11">BS1</strain>
    </source>
</reference>
<keyword evidence="3 8" id="KW-0547">Nucleotide-binding</keyword>
<comment type="pathway">
    <text evidence="8">Cofactor metabolism; pyridoxal 5'-phosphate salvage; pyridoxal 5'-phosphate from pyridoxal: step 1/1.</text>
</comment>
<dbReference type="NCBIfam" id="TIGR00687">
    <property type="entry name" value="pyridox_kin"/>
    <property type="match status" value="1"/>
</dbReference>
<evidence type="ECO:0000256" key="3">
    <source>
        <dbReference type="ARBA" id="ARBA00022741"/>
    </source>
</evidence>
<feature type="binding site" evidence="8">
    <location>
        <position position="234"/>
    </location>
    <ligand>
        <name>substrate</name>
    </ligand>
</feature>
<feature type="binding site" evidence="8">
    <location>
        <position position="232"/>
    </location>
    <ligand>
        <name>ATP</name>
        <dbReference type="ChEBI" id="CHEBI:30616"/>
    </ligand>
</feature>
<feature type="binding site" evidence="8">
    <location>
        <position position="125"/>
    </location>
    <ligand>
        <name>ATP</name>
        <dbReference type="ChEBI" id="CHEBI:30616"/>
    </ligand>
</feature>
<dbReference type="HAMAP" id="MF_01638">
    <property type="entry name" value="PdxK"/>
    <property type="match status" value="1"/>
</dbReference>
<keyword evidence="5 8" id="KW-0862">Zinc</keyword>
<keyword evidence="2 8" id="KW-0479">Metal-binding</keyword>
<feature type="binding site" evidence="8">
    <location>
        <position position="59"/>
    </location>
    <ligand>
        <name>substrate</name>
    </ligand>
</feature>
<dbReference type="GO" id="GO:0005524">
    <property type="term" value="F:ATP binding"/>
    <property type="evidence" value="ECO:0007669"/>
    <property type="project" value="UniProtKB-UniRule"/>
</dbReference>
<keyword evidence="4 8" id="KW-0418">Kinase</keyword>
<accession>A0A482IUU1</accession>
<evidence type="ECO:0000256" key="1">
    <source>
        <dbReference type="ARBA" id="ARBA00022679"/>
    </source>
</evidence>
<dbReference type="CDD" id="cd01173">
    <property type="entry name" value="pyridoxal_pyridoxamine_kinase"/>
    <property type="match status" value="1"/>
</dbReference>
<dbReference type="Pfam" id="PF08543">
    <property type="entry name" value="Phos_pyr_kin"/>
    <property type="match status" value="1"/>
</dbReference>
<dbReference type="RefSeq" id="WP_017513594.1">
    <property type="nucleotide sequence ID" value="NZ_CP037901.1"/>
</dbReference>
<dbReference type="GO" id="GO:0008270">
    <property type="term" value="F:zinc ion binding"/>
    <property type="evidence" value="ECO:0007669"/>
    <property type="project" value="UniProtKB-UniRule"/>
</dbReference>
<dbReference type="Gene3D" id="3.40.1190.20">
    <property type="match status" value="1"/>
</dbReference>
<keyword evidence="6 8" id="KW-0067">ATP-binding</keyword>
<sequence length="288" mass="30793">MSGETDTGDALRPLFMDVVSVQSQVVYGHVGNNVALPTLRAHGLNVAAVPTVMFSNTPHYPTLHGGALPIDWFGGYLSDLSARGALQRLKAILVGYLGNPEQVAVLSRWINQVLAEHPDVQVIVDPVIGDHDTGIYVADGMVEAVRELLLPLAHGLTPNDFELGHLSGRSADSVEQVVAAARSLLTDRVQWMVVTSAAPGTWGHDDMKLLIVTRHDAQVLSHPRIAVSPKGTGDLFSAKLTARLLEGMPLAEAAASASDHVVTALEATRRAQSLELQLPSNPCITHRE</sequence>
<comment type="subunit">
    <text evidence="8">Homodimer.</text>
</comment>
<protein>
    <recommendedName>
        <fullName evidence="8">Pyridoxine/pyridoxal/pyridoxamine kinase</fullName>
        <shortName evidence="8">PN/PL/PM kinase</shortName>
        <ecNumber evidence="8">2.7.1.35</ecNumber>
    </recommendedName>
    <alternativeName>
        <fullName evidence="8">B6-vitamer kinase</fullName>
    </alternativeName>
</protein>
<proteinExistence type="inferred from homology"/>
<organism evidence="10 11">
    <name type="scientific">Cupriavidus metallidurans</name>
    <dbReference type="NCBI Taxonomy" id="119219"/>
    <lineage>
        <taxon>Bacteria</taxon>
        <taxon>Pseudomonadati</taxon>
        <taxon>Pseudomonadota</taxon>
        <taxon>Betaproteobacteria</taxon>
        <taxon>Burkholderiales</taxon>
        <taxon>Burkholderiaceae</taxon>
        <taxon>Cupriavidus</taxon>
    </lineage>
</organism>
<gene>
    <name evidence="8 10" type="primary">pdxK</name>
    <name evidence="10" type="ORF">DDF84_020195</name>
</gene>
<feature type="binding site" evidence="8">
    <location>
        <begin position="222"/>
        <end position="225"/>
    </location>
    <ligand>
        <name>ATP</name>
        <dbReference type="ChEBI" id="CHEBI:30616"/>
    </ligand>
</feature>
<dbReference type="InterPro" id="IPR023479">
    <property type="entry name" value="PdxK"/>
</dbReference>
<evidence type="ECO:0000256" key="6">
    <source>
        <dbReference type="ARBA" id="ARBA00022840"/>
    </source>
</evidence>
<dbReference type="SUPFAM" id="SSF53613">
    <property type="entry name" value="Ribokinase-like"/>
    <property type="match status" value="1"/>
</dbReference>
<keyword evidence="7 8" id="KW-0460">Magnesium</keyword>
<feature type="binding site" evidence="8">
    <location>
        <position position="136"/>
    </location>
    <ligand>
        <name>Mg(2+)</name>
        <dbReference type="ChEBI" id="CHEBI:18420"/>
    </ligand>
</feature>
<dbReference type="GO" id="GO:0000287">
    <property type="term" value="F:magnesium ion binding"/>
    <property type="evidence" value="ECO:0007669"/>
    <property type="project" value="UniProtKB-UniRule"/>
</dbReference>
<feature type="binding site" evidence="8">
    <location>
        <position position="195"/>
    </location>
    <ligand>
        <name>ATP</name>
        <dbReference type="ChEBI" id="CHEBI:30616"/>
    </ligand>
</feature>
<comment type="catalytic activity">
    <reaction evidence="8">
        <text>pyridoxamine + ATP = pyridoxamine 5'-phosphate + ADP + H(+)</text>
        <dbReference type="Rhea" id="RHEA:25104"/>
        <dbReference type="ChEBI" id="CHEBI:15378"/>
        <dbReference type="ChEBI" id="CHEBI:30616"/>
        <dbReference type="ChEBI" id="CHEBI:57761"/>
        <dbReference type="ChEBI" id="CHEBI:58451"/>
        <dbReference type="ChEBI" id="CHEBI:456216"/>
    </reaction>
</comment>